<evidence type="ECO:0000313" key="4">
    <source>
        <dbReference type="Proteomes" id="UP000033423"/>
    </source>
</evidence>
<dbReference type="InterPro" id="IPR036116">
    <property type="entry name" value="FN3_sf"/>
</dbReference>
<feature type="domain" description="Fibronectin type-III" evidence="2">
    <location>
        <begin position="528"/>
        <end position="618"/>
    </location>
</feature>
<reference evidence="3 4" key="1">
    <citation type="submission" date="2015-02" db="EMBL/GenBank/DDBJ databases">
        <title>Single-cell genomics of uncultivated deep-branching MTB reveals a conserved set of magnetosome genes.</title>
        <authorList>
            <person name="Kolinko S."/>
            <person name="Richter M."/>
            <person name="Glockner F.O."/>
            <person name="Brachmann A."/>
            <person name="Schuler D."/>
        </authorList>
    </citation>
    <scope>NUCLEOTIDE SEQUENCE [LARGE SCALE GENOMIC DNA]</scope>
    <source>
        <strain evidence="3">TM-1</strain>
    </source>
</reference>
<protein>
    <submittedName>
        <fullName evidence="3">Fibronectin, type III domain protein</fullName>
    </submittedName>
</protein>
<organism evidence="3 4">
    <name type="scientific">Candidatus Magnetobacterium bavaricum</name>
    <dbReference type="NCBI Taxonomy" id="29290"/>
    <lineage>
        <taxon>Bacteria</taxon>
        <taxon>Pseudomonadati</taxon>
        <taxon>Nitrospirota</taxon>
        <taxon>Thermodesulfovibrionia</taxon>
        <taxon>Thermodesulfovibrionales</taxon>
        <taxon>Candidatus Magnetobacteriaceae</taxon>
        <taxon>Candidatus Magnetobacterium</taxon>
    </lineage>
</organism>
<gene>
    <name evidence="3" type="ORF">MBAV_004041</name>
</gene>
<dbReference type="InterPro" id="IPR013517">
    <property type="entry name" value="FG-GAP"/>
</dbReference>
<keyword evidence="1" id="KW-0732">Signal</keyword>
<keyword evidence="4" id="KW-1185">Reference proteome</keyword>
<proteinExistence type="predicted"/>
<evidence type="ECO:0000313" key="3">
    <source>
        <dbReference type="EMBL" id="KJU83767.1"/>
    </source>
</evidence>
<sequence length="943" mass="99263">MIDHFSDAFEILGNGAGSIGYSASISQSTGIKITGMEFEGGKIGLKGTPIILKDFVLSFSSDTLTAGGGFEIKHIKTGINGGAFSLTIKSDSIEAFTLEVDGNVPIGSVFFINELEGGAEGFKTPPIKVHLRGLFSGGPDIGGFKFVCLNVEGELSFDSVLSGSASGGLLCFDEGNDQGLINKNGAISSILEASLDWKTPSLTANGKLNFPFDVLKGNSKFAINSQSINGDGVFDICAPDVVPYIGGKCAAQTKAILNMKGAGGEIGVWGDWLRLAYFVDWKIAQAKSVKDTANYIHVGTNLNTLGVNQQSAFRYIEKGLQTRAITTISVPNGLGVVLIRLDWQTGSTDFNVTMPDGTKITPANAANSQTYVYQKLSNEAWYAIKNPQGGTYTIEIGDGTSAANDVSSIGTYQLSYHSLTNPPTIKITSPITLTAASTSLNIQYDAHDSDDTAKISLFYSKDNTSANGTLIVDNLVEQDGPGSYTWDVTNVPNGTYYVYALIDDGKNAPVVSYSTGAVKISHGATVTVPTNLKATVTGNQVDLSWTGVSNSSGYIIHYTDDVKQLTYKDKVAVASNAAYYSMKNLKSNTTYRITITSFDDNLIEGDEATPVTASIAAVATPTIALSTDAIDFGTTVAGTTYTKKFTISNTGSAALTISEMFTLGTNSNALTLTTSSLPIQIQSNGSAEITVTMVAPSTPLIASIVIKTNDPINPSMQVSATTATSTQSTTYALTVTKSGNGTITASTGTLTWSGNTGTATYTSGTSVTLTATPTQDSRFGGWTGCDSTSGNQCTVAMSSNRSVSVSFTQGVCSLCKVPRMDFNGNGKGDILWRNVANNMMYIWLMNGINIASGGLPAMVGPEWQTISVGDFNGDGNTDIVWYNTSTGMVYIWLMGGAKVTGGGSPATLGPEWQIESIGDFNADGKSDIMWRNTSNILVIVSML</sequence>
<dbReference type="PROSITE" id="PS50853">
    <property type="entry name" value="FN3"/>
    <property type="match status" value="1"/>
</dbReference>
<dbReference type="InterPro" id="IPR003961">
    <property type="entry name" value="FN3_dom"/>
</dbReference>
<dbReference type="Pfam" id="PF13517">
    <property type="entry name" value="FG-GAP_3"/>
    <property type="match status" value="1"/>
</dbReference>
<dbReference type="Proteomes" id="UP000033423">
    <property type="component" value="Unassembled WGS sequence"/>
</dbReference>
<dbReference type="SMART" id="SM00060">
    <property type="entry name" value="FN3"/>
    <property type="match status" value="1"/>
</dbReference>
<evidence type="ECO:0000256" key="1">
    <source>
        <dbReference type="ARBA" id="ARBA00022729"/>
    </source>
</evidence>
<dbReference type="Pfam" id="PF18998">
    <property type="entry name" value="Flg_new_2"/>
    <property type="match status" value="1"/>
</dbReference>
<dbReference type="PANTHER" id="PTHR46580">
    <property type="entry name" value="SENSOR KINASE-RELATED"/>
    <property type="match status" value="1"/>
</dbReference>
<dbReference type="SUPFAM" id="SSF69318">
    <property type="entry name" value="Integrin alpha N-terminal domain"/>
    <property type="match status" value="1"/>
</dbReference>
<dbReference type="Pfam" id="PF00041">
    <property type="entry name" value="fn3"/>
    <property type="match status" value="1"/>
</dbReference>
<accession>A0A0F3GPN8</accession>
<dbReference type="Gene3D" id="2.40.128.340">
    <property type="match status" value="1"/>
</dbReference>
<name>A0A0F3GPN8_9BACT</name>
<dbReference type="InterPro" id="IPR044060">
    <property type="entry name" value="Bacterial_rp_domain"/>
</dbReference>
<dbReference type="AlphaFoldDB" id="A0A0F3GPN8"/>
<dbReference type="SUPFAM" id="SSF49265">
    <property type="entry name" value="Fibronectin type III"/>
    <property type="match status" value="1"/>
</dbReference>
<comment type="caution">
    <text evidence="3">The sequence shown here is derived from an EMBL/GenBank/DDBJ whole genome shotgun (WGS) entry which is preliminary data.</text>
</comment>
<evidence type="ECO:0000259" key="2">
    <source>
        <dbReference type="PROSITE" id="PS50853"/>
    </source>
</evidence>
<dbReference type="CDD" id="cd00063">
    <property type="entry name" value="FN3"/>
    <property type="match status" value="1"/>
</dbReference>
<dbReference type="InterPro" id="IPR013783">
    <property type="entry name" value="Ig-like_fold"/>
</dbReference>
<dbReference type="Gene3D" id="2.60.40.10">
    <property type="entry name" value="Immunoglobulins"/>
    <property type="match status" value="2"/>
</dbReference>
<dbReference type="InterPro" id="IPR028994">
    <property type="entry name" value="Integrin_alpha_N"/>
</dbReference>
<dbReference type="EMBL" id="LACI01001732">
    <property type="protein sequence ID" value="KJU83767.1"/>
    <property type="molecule type" value="Genomic_DNA"/>
</dbReference>
<dbReference type="NCBIfam" id="NF012200">
    <property type="entry name" value="choice_anch_D"/>
    <property type="match status" value="1"/>
</dbReference>
<dbReference type="PATRIC" id="fig|29290.4.peg.5320"/>